<dbReference type="InterPro" id="IPR036291">
    <property type="entry name" value="NAD(P)-bd_dom_sf"/>
</dbReference>
<evidence type="ECO:0000313" key="3">
    <source>
        <dbReference type="Proteomes" id="UP000198716"/>
    </source>
</evidence>
<name>A0A1I1VEM0_9ACTN</name>
<dbReference type="CDD" id="cd08241">
    <property type="entry name" value="QOR1"/>
    <property type="match status" value="1"/>
</dbReference>
<dbReference type="InterPro" id="IPR020843">
    <property type="entry name" value="ER"/>
</dbReference>
<dbReference type="InterPro" id="IPR002364">
    <property type="entry name" value="Quin_OxRdtase/zeta-crystal_CS"/>
</dbReference>
<dbReference type="PANTHER" id="PTHR43677">
    <property type="entry name" value="SHORT-CHAIN DEHYDROGENASE/REDUCTASE"/>
    <property type="match status" value="1"/>
</dbReference>
<dbReference type="GO" id="GO:0008270">
    <property type="term" value="F:zinc ion binding"/>
    <property type="evidence" value="ECO:0007669"/>
    <property type="project" value="InterPro"/>
</dbReference>
<dbReference type="Gene3D" id="3.90.180.10">
    <property type="entry name" value="Medium-chain alcohol dehydrogenases, catalytic domain"/>
    <property type="match status" value="1"/>
</dbReference>
<dbReference type="Pfam" id="PF00107">
    <property type="entry name" value="ADH_zinc_N"/>
    <property type="match status" value="1"/>
</dbReference>
<dbReference type="EMBL" id="FOMZ01000003">
    <property type="protein sequence ID" value="SFD81225.1"/>
    <property type="molecule type" value="Genomic_DNA"/>
</dbReference>
<keyword evidence="3" id="KW-1185">Reference proteome</keyword>
<dbReference type="RefSeq" id="WP_092924877.1">
    <property type="nucleotide sequence ID" value="NZ_FOMZ01000003.1"/>
</dbReference>
<proteinExistence type="predicted"/>
<reference evidence="3" key="1">
    <citation type="submission" date="2016-10" db="EMBL/GenBank/DDBJ databases">
        <authorList>
            <person name="Varghese N."/>
            <person name="Submissions S."/>
        </authorList>
    </citation>
    <scope>NUCLEOTIDE SEQUENCE [LARGE SCALE GENOMIC DNA]</scope>
    <source>
        <strain evidence="3">DSM 45004</strain>
    </source>
</reference>
<dbReference type="PROSITE" id="PS01162">
    <property type="entry name" value="QOR_ZETA_CRYSTAL"/>
    <property type="match status" value="1"/>
</dbReference>
<dbReference type="InterPro" id="IPR013149">
    <property type="entry name" value="ADH-like_C"/>
</dbReference>
<accession>A0A1I1VEM0</accession>
<protein>
    <submittedName>
        <fullName evidence="2">NADPH2:quinone reductase</fullName>
    </submittedName>
</protein>
<dbReference type="InterPro" id="IPR051397">
    <property type="entry name" value="Zn-ADH-like_protein"/>
</dbReference>
<dbReference type="InterPro" id="IPR013154">
    <property type="entry name" value="ADH-like_N"/>
</dbReference>
<dbReference type="Proteomes" id="UP000198716">
    <property type="component" value="Unassembled WGS sequence"/>
</dbReference>
<organism evidence="2 3">
    <name type="scientific">Actinopolyspora alba</name>
    <dbReference type="NCBI Taxonomy" id="673379"/>
    <lineage>
        <taxon>Bacteria</taxon>
        <taxon>Bacillati</taxon>
        <taxon>Actinomycetota</taxon>
        <taxon>Actinomycetes</taxon>
        <taxon>Actinopolysporales</taxon>
        <taxon>Actinopolysporaceae</taxon>
        <taxon>Actinopolyspora</taxon>
        <taxon>Actinopolyspora alba group</taxon>
    </lineage>
</organism>
<evidence type="ECO:0000313" key="2">
    <source>
        <dbReference type="EMBL" id="SFD81225.1"/>
    </source>
</evidence>
<dbReference type="SUPFAM" id="SSF51735">
    <property type="entry name" value="NAD(P)-binding Rossmann-fold domains"/>
    <property type="match status" value="1"/>
</dbReference>
<dbReference type="Pfam" id="PF08240">
    <property type="entry name" value="ADH_N"/>
    <property type="match status" value="1"/>
</dbReference>
<dbReference type="SUPFAM" id="SSF50129">
    <property type="entry name" value="GroES-like"/>
    <property type="match status" value="1"/>
</dbReference>
<dbReference type="InterPro" id="IPR011032">
    <property type="entry name" value="GroES-like_sf"/>
</dbReference>
<dbReference type="SMART" id="SM00829">
    <property type="entry name" value="PKS_ER"/>
    <property type="match status" value="1"/>
</dbReference>
<dbReference type="Gene3D" id="3.40.50.720">
    <property type="entry name" value="NAD(P)-binding Rossmann-like Domain"/>
    <property type="match status" value="1"/>
</dbReference>
<dbReference type="PANTHER" id="PTHR43677:SF4">
    <property type="entry name" value="QUINONE OXIDOREDUCTASE-LIKE PROTEIN 2"/>
    <property type="match status" value="1"/>
</dbReference>
<dbReference type="AlphaFoldDB" id="A0A1I1VEM0"/>
<sequence length="328" mass="34344">MQTLRVSELGEPRDVLELVESPLPRPGPDQVLVRVAASPVNFPDALMCRGQYQVKPETPFTPGVELCGEIVELGSGVGGFTTGERVIGGGAVPTGGFAEYALMDAARTFPAPAALSDAEAASLFIGYQTGWFGLHRRGALREGETLLVHAASGGVGSAAVQLGKAAGATVIGVVGGPEKAEVARELGADVVIDRRSEDFVGVVKEATGGRGADVIYDPVGGETYERSTKCVAFEGRILIIGFASGKIPSPGLNHALIKNYSIVGLHWGLYNERDPAAVREAHEDLCRMADEGRLSPLVSQRVGLSELAEATQRVADGHTVGRVVYVNS</sequence>
<dbReference type="GO" id="GO:0016491">
    <property type="term" value="F:oxidoreductase activity"/>
    <property type="evidence" value="ECO:0007669"/>
    <property type="project" value="InterPro"/>
</dbReference>
<feature type="domain" description="Enoyl reductase (ER)" evidence="1">
    <location>
        <begin position="11"/>
        <end position="325"/>
    </location>
</feature>
<evidence type="ECO:0000259" key="1">
    <source>
        <dbReference type="SMART" id="SM00829"/>
    </source>
</evidence>
<gene>
    <name evidence="2" type="ORF">SAMN04487819_103301</name>
</gene>